<dbReference type="EMBL" id="GBRH01217012">
    <property type="protein sequence ID" value="JAD80883.1"/>
    <property type="molecule type" value="Transcribed_RNA"/>
</dbReference>
<name>A0A0A9D2H0_ARUDO</name>
<sequence length="45" mass="5298">MNWSESGSELFTTWRICTFKNSRSRLLVFRYASGINWPDLTGLKK</sequence>
<dbReference type="AlphaFoldDB" id="A0A0A9D2H0"/>
<accession>A0A0A9D2H0</accession>
<proteinExistence type="predicted"/>
<reference evidence="1" key="1">
    <citation type="submission" date="2014-09" db="EMBL/GenBank/DDBJ databases">
        <authorList>
            <person name="Magalhaes I.L.F."/>
            <person name="Oliveira U."/>
            <person name="Santos F.R."/>
            <person name="Vidigal T.H.D.A."/>
            <person name="Brescovit A.D."/>
            <person name="Santos A.J."/>
        </authorList>
    </citation>
    <scope>NUCLEOTIDE SEQUENCE</scope>
    <source>
        <tissue evidence="1">Shoot tissue taken approximately 20 cm above the soil surface</tissue>
    </source>
</reference>
<reference evidence="1" key="2">
    <citation type="journal article" date="2015" name="Data Brief">
        <title>Shoot transcriptome of the giant reed, Arundo donax.</title>
        <authorList>
            <person name="Barrero R.A."/>
            <person name="Guerrero F.D."/>
            <person name="Moolhuijzen P."/>
            <person name="Goolsby J.A."/>
            <person name="Tidwell J."/>
            <person name="Bellgard S.E."/>
            <person name="Bellgard M.I."/>
        </authorList>
    </citation>
    <scope>NUCLEOTIDE SEQUENCE</scope>
    <source>
        <tissue evidence="1">Shoot tissue taken approximately 20 cm above the soil surface</tissue>
    </source>
</reference>
<organism evidence="1">
    <name type="scientific">Arundo donax</name>
    <name type="common">Giant reed</name>
    <name type="synonym">Donax arundinaceus</name>
    <dbReference type="NCBI Taxonomy" id="35708"/>
    <lineage>
        <taxon>Eukaryota</taxon>
        <taxon>Viridiplantae</taxon>
        <taxon>Streptophyta</taxon>
        <taxon>Embryophyta</taxon>
        <taxon>Tracheophyta</taxon>
        <taxon>Spermatophyta</taxon>
        <taxon>Magnoliopsida</taxon>
        <taxon>Liliopsida</taxon>
        <taxon>Poales</taxon>
        <taxon>Poaceae</taxon>
        <taxon>PACMAD clade</taxon>
        <taxon>Arundinoideae</taxon>
        <taxon>Arundineae</taxon>
        <taxon>Arundo</taxon>
    </lineage>
</organism>
<evidence type="ECO:0000313" key="1">
    <source>
        <dbReference type="EMBL" id="JAD80883.1"/>
    </source>
</evidence>
<protein>
    <submittedName>
        <fullName evidence="1">Uncharacterized protein</fullName>
    </submittedName>
</protein>